<feature type="region of interest" description="Disordered" evidence="1">
    <location>
        <begin position="169"/>
        <end position="217"/>
    </location>
</feature>
<name>A0ABU6R7A1_9FABA</name>
<reference evidence="2 3" key="1">
    <citation type="journal article" date="2023" name="Plants (Basel)">
        <title>Bridging the Gap: Combining Genomics and Transcriptomics Approaches to Understand Stylosanthes scabra, an Orphan Legume from the Brazilian Caatinga.</title>
        <authorList>
            <person name="Ferreira-Neto J.R.C."/>
            <person name="da Silva M.D."/>
            <person name="Binneck E."/>
            <person name="de Melo N.F."/>
            <person name="da Silva R.H."/>
            <person name="de Melo A.L.T.M."/>
            <person name="Pandolfi V."/>
            <person name="Bustamante F.O."/>
            <person name="Brasileiro-Vidal A.C."/>
            <person name="Benko-Iseppon A.M."/>
        </authorList>
    </citation>
    <scope>NUCLEOTIDE SEQUENCE [LARGE SCALE GENOMIC DNA]</scope>
    <source>
        <tissue evidence="2">Leaves</tissue>
    </source>
</reference>
<comment type="caution">
    <text evidence="2">The sequence shown here is derived from an EMBL/GenBank/DDBJ whole genome shotgun (WGS) entry which is preliminary data.</text>
</comment>
<dbReference type="EMBL" id="JASCZI010030250">
    <property type="protein sequence ID" value="MED6119837.1"/>
    <property type="molecule type" value="Genomic_DNA"/>
</dbReference>
<protein>
    <submittedName>
        <fullName evidence="2">Uncharacterized protein</fullName>
    </submittedName>
</protein>
<feature type="compositionally biased region" description="Polar residues" evidence="1">
    <location>
        <begin position="169"/>
        <end position="189"/>
    </location>
</feature>
<dbReference type="Proteomes" id="UP001341840">
    <property type="component" value="Unassembled WGS sequence"/>
</dbReference>
<evidence type="ECO:0000313" key="2">
    <source>
        <dbReference type="EMBL" id="MED6119837.1"/>
    </source>
</evidence>
<evidence type="ECO:0000313" key="3">
    <source>
        <dbReference type="Proteomes" id="UP001341840"/>
    </source>
</evidence>
<organism evidence="2 3">
    <name type="scientific">Stylosanthes scabra</name>
    <dbReference type="NCBI Taxonomy" id="79078"/>
    <lineage>
        <taxon>Eukaryota</taxon>
        <taxon>Viridiplantae</taxon>
        <taxon>Streptophyta</taxon>
        <taxon>Embryophyta</taxon>
        <taxon>Tracheophyta</taxon>
        <taxon>Spermatophyta</taxon>
        <taxon>Magnoliopsida</taxon>
        <taxon>eudicotyledons</taxon>
        <taxon>Gunneridae</taxon>
        <taxon>Pentapetalae</taxon>
        <taxon>rosids</taxon>
        <taxon>fabids</taxon>
        <taxon>Fabales</taxon>
        <taxon>Fabaceae</taxon>
        <taxon>Papilionoideae</taxon>
        <taxon>50 kb inversion clade</taxon>
        <taxon>dalbergioids sensu lato</taxon>
        <taxon>Dalbergieae</taxon>
        <taxon>Pterocarpus clade</taxon>
        <taxon>Stylosanthes</taxon>
    </lineage>
</organism>
<sequence length="217" mass="24246">MKLSLSAGGLTLHHNKTIFYSVLSQTSLFCVRYFCLPADVLVRHRHYHSLRLAVTSPASQDPSSETSARALTRRQKLATHWFLVSFLTSICVRFTSPSRKFGSSPPPPVSSSFQDESNEPRIVAVGRCTRPHAPEEDRCPILLVCFPEVSAAVGSVDRRTLQILPRVNHSNNNRLAQESETDPTRTNRSGPFDNPDPTRPDSLDSDQLVLPDPVRWT</sequence>
<keyword evidence="3" id="KW-1185">Reference proteome</keyword>
<accession>A0ABU6R7A1</accession>
<evidence type="ECO:0000256" key="1">
    <source>
        <dbReference type="SAM" id="MobiDB-lite"/>
    </source>
</evidence>
<proteinExistence type="predicted"/>
<feature type="region of interest" description="Disordered" evidence="1">
    <location>
        <begin position="98"/>
        <end position="117"/>
    </location>
</feature>
<gene>
    <name evidence="2" type="ORF">PIB30_015356</name>
</gene>